<dbReference type="Proteomes" id="UP000199532">
    <property type="component" value="Unassembled WGS sequence"/>
</dbReference>
<feature type="transmembrane region" description="Helical" evidence="6">
    <location>
        <begin position="378"/>
        <end position="398"/>
    </location>
</feature>
<evidence type="ECO:0000313" key="7">
    <source>
        <dbReference type="EMBL" id="SEI40141.1"/>
    </source>
</evidence>
<dbReference type="PANTHER" id="PTHR30250:SF11">
    <property type="entry name" value="O-ANTIGEN TRANSPORTER-RELATED"/>
    <property type="match status" value="1"/>
</dbReference>
<keyword evidence="4 6" id="KW-1133">Transmembrane helix</keyword>
<evidence type="ECO:0000256" key="3">
    <source>
        <dbReference type="ARBA" id="ARBA00022692"/>
    </source>
</evidence>
<dbReference type="PANTHER" id="PTHR30250">
    <property type="entry name" value="PST FAMILY PREDICTED COLANIC ACID TRANSPORTER"/>
    <property type="match status" value="1"/>
</dbReference>
<reference evidence="7 8" key="1">
    <citation type="submission" date="2016-10" db="EMBL/GenBank/DDBJ databases">
        <authorList>
            <person name="de Groot N.N."/>
        </authorList>
    </citation>
    <scope>NUCLEOTIDE SEQUENCE [LARGE SCALE GENOMIC DNA]</scope>
    <source>
        <strain evidence="7 8">DSM 19938</strain>
    </source>
</reference>
<feature type="transmembrane region" description="Helical" evidence="6">
    <location>
        <begin position="410"/>
        <end position="429"/>
    </location>
</feature>
<feature type="transmembrane region" description="Helical" evidence="6">
    <location>
        <begin position="116"/>
        <end position="131"/>
    </location>
</feature>
<feature type="transmembrane region" description="Helical" evidence="6">
    <location>
        <begin position="290"/>
        <end position="309"/>
    </location>
</feature>
<accession>A0A1H6Q8K8</accession>
<feature type="transmembrane region" description="Helical" evidence="6">
    <location>
        <begin position="171"/>
        <end position="190"/>
    </location>
</feature>
<dbReference type="InterPro" id="IPR050833">
    <property type="entry name" value="Poly_Biosynth_Transport"/>
</dbReference>
<dbReference type="GO" id="GO:0005886">
    <property type="term" value="C:plasma membrane"/>
    <property type="evidence" value="ECO:0007669"/>
    <property type="project" value="UniProtKB-SubCell"/>
</dbReference>
<feature type="transmembrane region" description="Helical" evidence="6">
    <location>
        <begin position="352"/>
        <end position="372"/>
    </location>
</feature>
<gene>
    <name evidence="7" type="ORF">SAMN04487995_0411</name>
</gene>
<dbReference type="STRING" id="408657.SAMN04487995_0411"/>
<dbReference type="Pfam" id="PF01943">
    <property type="entry name" value="Polysacc_synt"/>
    <property type="match status" value="1"/>
</dbReference>
<feature type="transmembrane region" description="Helical" evidence="6">
    <location>
        <begin position="321"/>
        <end position="340"/>
    </location>
</feature>
<feature type="transmembrane region" description="Helical" evidence="6">
    <location>
        <begin position="211"/>
        <end position="228"/>
    </location>
</feature>
<evidence type="ECO:0000256" key="4">
    <source>
        <dbReference type="ARBA" id="ARBA00022989"/>
    </source>
</evidence>
<proteinExistence type="predicted"/>
<feature type="transmembrane region" description="Helical" evidence="6">
    <location>
        <begin position="41"/>
        <end position="63"/>
    </location>
</feature>
<organism evidence="7 8">
    <name type="scientific">Dyadobacter koreensis</name>
    <dbReference type="NCBI Taxonomy" id="408657"/>
    <lineage>
        <taxon>Bacteria</taxon>
        <taxon>Pseudomonadati</taxon>
        <taxon>Bacteroidota</taxon>
        <taxon>Cytophagia</taxon>
        <taxon>Cytophagales</taxon>
        <taxon>Spirosomataceae</taxon>
        <taxon>Dyadobacter</taxon>
    </lineage>
</organism>
<feature type="transmembrane region" description="Helical" evidence="6">
    <location>
        <begin position="84"/>
        <end position="110"/>
    </location>
</feature>
<keyword evidence="3 6" id="KW-0812">Transmembrane</keyword>
<evidence type="ECO:0000256" key="1">
    <source>
        <dbReference type="ARBA" id="ARBA00004651"/>
    </source>
</evidence>
<keyword evidence="5 6" id="KW-0472">Membrane</keyword>
<name>A0A1H6Q8K8_9BACT</name>
<evidence type="ECO:0000256" key="6">
    <source>
        <dbReference type="SAM" id="Phobius"/>
    </source>
</evidence>
<comment type="subcellular location">
    <subcellularLocation>
        <location evidence="1">Cell membrane</location>
        <topology evidence="1">Multi-pass membrane protein</topology>
    </subcellularLocation>
</comment>
<protein>
    <submittedName>
        <fullName evidence="7">Membrane protein involved in the export of O-antigen and teichoic acid</fullName>
    </submittedName>
</protein>
<feature type="transmembrane region" description="Helical" evidence="6">
    <location>
        <begin position="248"/>
        <end position="269"/>
    </location>
</feature>
<dbReference type="AlphaFoldDB" id="A0A1H6Q8K8"/>
<sequence length="466" mass="52893">MNSGVSLYKNTLIYSVGTFGSKLISFLIVPLYSFYLTKAQLGYYDLVLTTISLAVPFITVQIADAAYRWLLEDPEGNRIKQTEIITTGSIILLFSYFIFSILFAIISLLIETEYKLLFFIILIVSSTLPYLQRIIRGLGHTQLYAIVGILAPILLLVFSSLFLYFSKDKLFGLLVALVASNSLVILVILLKSRVYKFYELRSFNIATAKELLSYSLPLIPNAISWWMINAANRYIILSYLGADFNGVFAISNKFPSIILIINSVFMLAWQDHILNDTQNKQDYTRYFKTFMTLQLSIVLFLVAISKYLVKYLVDPKFFDSWQYMPFLMLGVAFSSFSAFLGSGYIKLKDTKGLFVTTIVGGIVNIVTTILLIQKIGLFAPALGTLIGFAVLWIIRINHTNSLFNIEIDKTLLAVLLVFIFISMYLVFINVGLVDYSLIAISLLLTFFFNKDLFEKLFNKITKLVLK</sequence>
<feature type="transmembrane region" description="Helical" evidence="6">
    <location>
        <begin position="12"/>
        <end position="35"/>
    </location>
</feature>
<evidence type="ECO:0000256" key="5">
    <source>
        <dbReference type="ARBA" id="ARBA00023136"/>
    </source>
</evidence>
<keyword evidence="8" id="KW-1185">Reference proteome</keyword>
<dbReference type="RefSeq" id="WP_090331429.1">
    <property type="nucleotide sequence ID" value="NZ_FNXY01000001.1"/>
</dbReference>
<feature type="transmembrane region" description="Helical" evidence="6">
    <location>
        <begin position="143"/>
        <end position="165"/>
    </location>
</feature>
<keyword evidence="2" id="KW-1003">Cell membrane</keyword>
<dbReference type="EMBL" id="FNXY01000001">
    <property type="protein sequence ID" value="SEI40141.1"/>
    <property type="molecule type" value="Genomic_DNA"/>
</dbReference>
<evidence type="ECO:0000256" key="2">
    <source>
        <dbReference type="ARBA" id="ARBA00022475"/>
    </source>
</evidence>
<evidence type="ECO:0000313" key="8">
    <source>
        <dbReference type="Proteomes" id="UP000199532"/>
    </source>
</evidence>
<dbReference type="InterPro" id="IPR002797">
    <property type="entry name" value="Polysacc_synth"/>
</dbReference>
<dbReference type="OrthoDB" id="1495589at2"/>